<dbReference type="Pfam" id="PF10584">
    <property type="entry name" value="Proteasome_A_N"/>
    <property type="match status" value="1"/>
</dbReference>
<dbReference type="PANTHER" id="PTHR21596:SF3">
    <property type="entry name" value="FACTOR OF DNA METHYLATION 1-RELATED"/>
    <property type="match status" value="1"/>
</dbReference>
<evidence type="ECO:0000313" key="3">
    <source>
        <dbReference type="EnsemblPlants" id="KRH57899"/>
    </source>
</evidence>
<dbReference type="InParanoid" id="A0A0R0JZP9"/>
<evidence type="ECO:0000313" key="4">
    <source>
        <dbReference type="Proteomes" id="UP000008827"/>
    </source>
</evidence>
<name>A0A0R0JZP9_SOYBN</name>
<dbReference type="SMR" id="A0A0R0JZP9"/>
<dbReference type="SUPFAM" id="SSF56235">
    <property type="entry name" value="N-terminal nucleophile aminohydrolases (Ntn hydrolases)"/>
    <property type="match status" value="1"/>
</dbReference>
<reference evidence="2" key="3">
    <citation type="submission" date="2018-07" db="EMBL/GenBank/DDBJ databases">
        <title>WGS assembly of Glycine max.</title>
        <authorList>
            <person name="Schmutz J."/>
            <person name="Cannon S."/>
            <person name="Schlueter J."/>
            <person name="Ma J."/>
            <person name="Mitros T."/>
            <person name="Nelson W."/>
            <person name="Hyten D."/>
            <person name="Song Q."/>
            <person name="Thelen J."/>
            <person name="Cheng J."/>
            <person name="Xu D."/>
            <person name="Hellsten U."/>
            <person name="May G."/>
            <person name="Yu Y."/>
            <person name="Sakurai T."/>
            <person name="Umezawa T."/>
            <person name="Bhattacharyya M."/>
            <person name="Sandhu D."/>
            <person name="Valliyodan B."/>
            <person name="Lindquist E."/>
            <person name="Peto M."/>
            <person name="Grant D."/>
            <person name="Shu S."/>
            <person name="Goodstein D."/>
            <person name="Barry K."/>
            <person name="Futrell-Griggs M."/>
            <person name="Abernathy B."/>
            <person name="Du J."/>
            <person name="Tian Z."/>
            <person name="Zhu L."/>
            <person name="Gill N."/>
            <person name="Joshi T."/>
            <person name="Libault M."/>
            <person name="Sethuraman A."/>
            <person name="Zhang X."/>
            <person name="Shinozaki K."/>
            <person name="Nguyen H."/>
            <person name="Wing R."/>
            <person name="Cregan P."/>
            <person name="Specht J."/>
            <person name="Grimwood J."/>
            <person name="Rokhsar D."/>
            <person name="Stacey G."/>
            <person name="Shoemaker R."/>
            <person name="Jackson S."/>
        </authorList>
    </citation>
    <scope>NUCLEOTIDE SEQUENCE</scope>
    <source>
        <tissue evidence="2">Callus</tissue>
    </source>
</reference>
<keyword evidence="4" id="KW-1185">Reference proteome</keyword>
<dbReference type="GO" id="GO:0080188">
    <property type="term" value="P:gene silencing by siRNA-directed DNA methylation"/>
    <property type="evidence" value="ECO:0007669"/>
    <property type="project" value="InterPro"/>
</dbReference>
<dbReference type="InterPro" id="IPR000426">
    <property type="entry name" value="Proteasome_asu_N"/>
</dbReference>
<gene>
    <name evidence="2" type="ORF">GLYMA_05G091300</name>
</gene>
<dbReference type="InterPro" id="IPR029055">
    <property type="entry name" value="Ntn_hydrolases_N"/>
</dbReference>
<dbReference type="GO" id="GO:0006511">
    <property type="term" value="P:ubiquitin-dependent protein catabolic process"/>
    <property type="evidence" value="ECO:0007669"/>
    <property type="project" value="InterPro"/>
</dbReference>
<dbReference type="EnsemblPlants" id="KRH57899">
    <property type="protein sequence ID" value="KRH57899"/>
    <property type="gene ID" value="GLYMA_05G091300"/>
</dbReference>
<dbReference type="AlphaFoldDB" id="A0A0R0JZP9"/>
<evidence type="ECO:0000259" key="1">
    <source>
        <dbReference type="SMART" id="SM00948"/>
    </source>
</evidence>
<evidence type="ECO:0000313" key="2">
    <source>
        <dbReference type="EMBL" id="KRH57899.1"/>
    </source>
</evidence>
<dbReference type="Gene3D" id="3.60.20.10">
    <property type="entry name" value="Glutamine Phosphoribosylpyrophosphate, subunit 1, domain 1"/>
    <property type="match status" value="1"/>
</dbReference>
<reference evidence="2 3" key="1">
    <citation type="journal article" date="2010" name="Nature">
        <title>Genome sequence of the palaeopolyploid soybean.</title>
        <authorList>
            <person name="Schmutz J."/>
            <person name="Cannon S.B."/>
            <person name="Schlueter J."/>
            <person name="Ma J."/>
            <person name="Mitros T."/>
            <person name="Nelson W."/>
            <person name="Hyten D.L."/>
            <person name="Song Q."/>
            <person name="Thelen J.J."/>
            <person name="Cheng J."/>
            <person name="Xu D."/>
            <person name="Hellsten U."/>
            <person name="May G.D."/>
            <person name="Yu Y."/>
            <person name="Sakurai T."/>
            <person name="Umezawa T."/>
            <person name="Bhattacharyya M.K."/>
            <person name="Sandhu D."/>
            <person name="Valliyodan B."/>
            <person name="Lindquist E."/>
            <person name="Peto M."/>
            <person name="Grant D."/>
            <person name="Shu S."/>
            <person name="Goodstein D."/>
            <person name="Barry K."/>
            <person name="Futrell-Griggs M."/>
            <person name="Abernathy B."/>
            <person name="Du J."/>
            <person name="Tian Z."/>
            <person name="Zhu L."/>
            <person name="Gill N."/>
            <person name="Joshi T."/>
            <person name="Libault M."/>
            <person name="Sethuraman A."/>
            <person name="Zhang X.-C."/>
            <person name="Shinozaki K."/>
            <person name="Nguyen H.T."/>
            <person name="Wing R.A."/>
            <person name="Cregan P."/>
            <person name="Specht J."/>
            <person name="Grimwood J."/>
            <person name="Rokhsar D."/>
            <person name="Stacey G."/>
            <person name="Shoemaker R.C."/>
            <person name="Jackson S.A."/>
        </authorList>
    </citation>
    <scope>NUCLEOTIDE SEQUENCE</scope>
    <source>
        <strain evidence="3">cv. Williams 82</strain>
        <tissue evidence="2">Callus</tissue>
    </source>
</reference>
<dbReference type="GO" id="GO:0019773">
    <property type="term" value="C:proteasome core complex, alpha-subunit complex"/>
    <property type="evidence" value="ECO:0007669"/>
    <property type="project" value="InterPro"/>
</dbReference>
<dbReference type="SMART" id="SM00948">
    <property type="entry name" value="Proteasome_A_N"/>
    <property type="match status" value="1"/>
</dbReference>
<dbReference type="EMBL" id="CM000838">
    <property type="protein sequence ID" value="KRH57899.1"/>
    <property type="molecule type" value="Genomic_DNA"/>
</dbReference>
<feature type="domain" description="Proteasome alpha-type subunits" evidence="1">
    <location>
        <begin position="4"/>
        <end position="26"/>
    </location>
</feature>
<protein>
    <recommendedName>
        <fullName evidence="1">Proteasome alpha-type subunits domain-containing protein</fullName>
    </recommendedName>
</protein>
<dbReference type="Gramene" id="KRH57899">
    <property type="protein sequence ID" value="KRH57899"/>
    <property type="gene ID" value="GLYMA_05G091300"/>
</dbReference>
<dbReference type="Proteomes" id="UP000008827">
    <property type="component" value="Chromosome 5"/>
</dbReference>
<dbReference type="InterPro" id="IPR045177">
    <property type="entry name" value="FDM1-5/IDN2"/>
</dbReference>
<proteinExistence type="predicted"/>
<organism evidence="2">
    <name type="scientific">Glycine max</name>
    <name type="common">Soybean</name>
    <name type="synonym">Glycine hispida</name>
    <dbReference type="NCBI Taxonomy" id="3847"/>
    <lineage>
        <taxon>Eukaryota</taxon>
        <taxon>Viridiplantae</taxon>
        <taxon>Streptophyta</taxon>
        <taxon>Embryophyta</taxon>
        <taxon>Tracheophyta</taxon>
        <taxon>Spermatophyta</taxon>
        <taxon>Magnoliopsida</taxon>
        <taxon>eudicotyledons</taxon>
        <taxon>Gunneridae</taxon>
        <taxon>Pentapetalae</taxon>
        <taxon>rosids</taxon>
        <taxon>fabids</taxon>
        <taxon>Fabales</taxon>
        <taxon>Fabaceae</taxon>
        <taxon>Papilionoideae</taxon>
        <taxon>50 kb inversion clade</taxon>
        <taxon>NPAAA clade</taxon>
        <taxon>indigoferoid/millettioid clade</taxon>
        <taxon>Phaseoleae</taxon>
        <taxon>Glycine</taxon>
        <taxon>Glycine subgen. Soja</taxon>
    </lineage>
</organism>
<dbReference type="STRING" id="3847.A0A0R0JZP9"/>
<reference evidence="3" key="2">
    <citation type="submission" date="2018-02" db="UniProtKB">
        <authorList>
            <consortium name="EnsemblPlants"/>
        </authorList>
    </citation>
    <scope>IDENTIFICATION</scope>
    <source>
        <strain evidence="3">Williams 82</strain>
    </source>
</reference>
<accession>A0A0R0JZP9</accession>
<sequence length="153" mass="17816">MARYDRAITVFSPDGHLFQVQYALKAVRKGNAIIGIRDIDNVVLGIEKKSNAKLQDSRGIRDFLLFTKEKYNNPLIYITENERYEEWSLQLASKEQKIADENVLRLVEEQKREKEEAYNKILHLEKQLDFSIHIKLATTISSLAFDKLFGLQD</sequence>
<dbReference type="PANTHER" id="PTHR21596">
    <property type="entry name" value="RIBONUCLEASE P SUBUNIT P38"/>
    <property type="match status" value="1"/>
</dbReference>